<feature type="region of interest" description="Disordered" evidence="3">
    <location>
        <begin position="64"/>
        <end position="83"/>
    </location>
</feature>
<reference evidence="4" key="2">
    <citation type="submission" date="2014-04" db="EMBL/GenBank/DDBJ databases">
        <authorList>
            <person name="Xu Y.W."/>
            <person name="Yang Q."/>
        </authorList>
    </citation>
    <scope>NUCLEOTIDE SEQUENCE</scope>
    <source>
        <strain evidence="4">DSM 44626</strain>
    </source>
</reference>
<evidence type="ECO:0000256" key="2">
    <source>
        <dbReference type="RuleBase" id="RU362080"/>
    </source>
</evidence>
<organism evidence="4">
    <name type="scientific">Mycobacterium triplex</name>
    <dbReference type="NCBI Taxonomy" id="47839"/>
    <lineage>
        <taxon>Bacteria</taxon>
        <taxon>Bacillati</taxon>
        <taxon>Actinomycetota</taxon>
        <taxon>Actinomycetes</taxon>
        <taxon>Mycobacteriales</taxon>
        <taxon>Mycobacteriaceae</taxon>
        <taxon>Mycobacterium</taxon>
        <taxon>Mycobacterium simiae complex</taxon>
    </lineage>
</organism>
<dbReference type="EMBL" id="HG964447">
    <property type="protein sequence ID" value="CDO91242.1"/>
    <property type="molecule type" value="Genomic_DNA"/>
</dbReference>
<dbReference type="Proteomes" id="UP000028880">
    <property type="component" value="Unassembled WGS sequence"/>
</dbReference>
<reference evidence="5 6" key="3">
    <citation type="submission" date="2016-01" db="EMBL/GenBank/DDBJ databases">
        <title>The new phylogeny of the genus Mycobacterium.</title>
        <authorList>
            <person name="Tarcisio F."/>
            <person name="Conor M."/>
            <person name="Antonella G."/>
            <person name="Elisabetta G."/>
            <person name="Giulia F.S."/>
            <person name="Sara T."/>
            <person name="Anna F."/>
            <person name="Clotilde B."/>
            <person name="Roberto B."/>
            <person name="Veronica D.S."/>
            <person name="Fabio R."/>
            <person name="Monica P."/>
            <person name="Olivier J."/>
            <person name="Enrico T."/>
            <person name="Nicola S."/>
        </authorList>
    </citation>
    <scope>NUCLEOTIDE SEQUENCE [LARGE SCALE GENOMIC DNA]</scope>
    <source>
        <strain evidence="5 6">DSM 44626</strain>
    </source>
</reference>
<dbReference type="AlphaFoldDB" id="A0A024K6Q1"/>
<dbReference type="SUPFAM" id="SSF143120">
    <property type="entry name" value="YefM-like"/>
    <property type="match status" value="1"/>
</dbReference>
<keyword evidence="6" id="KW-1185">Reference proteome</keyword>
<gene>
    <name evidence="5" type="ORF">AWC29_01000</name>
    <name evidence="4" type="ORF">BN973_05649</name>
</gene>
<name>A0A024K6Q1_9MYCO</name>
<dbReference type="GO" id="GO:0097351">
    <property type="term" value="F:toxin sequestering activity"/>
    <property type="evidence" value="ECO:0007669"/>
    <property type="project" value="TreeGrafter"/>
</dbReference>
<evidence type="ECO:0000313" key="6">
    <source>
        <dbReference type="Proteomes" id="UP000193710"/>
    </source>
</evidence>
<dbReference type="EMBL" id="LQPY01000023">
    <property type="protein sequence ID" value="ORX03273.1"/>
    <property type="molecule type" value="Genomic_DNA"/>
</dbReference>
<dbReference type="STRING" id="47839.BN973_05649"/>
<evidence type="ECO:0000256" key="3">
    <source>
        <dbReference type="SAM" id="MobiDB-lite"/>
    </source>
</evidence>
<reference evidence="4" key="1">
    <citation type="journal article" date="2014" name="Genome Announc.">
        <title>Draft Genome Sequence of Mycobacterium triplex DSM 44626.</title>
        <authorList>
            <person name="Sassi M."/>
            <person name="Croce O."/>
            <person name="Robert C."/>
            <person name="Raoult D."/>
            <person name="Drancourt M."/>
        </authorList>
    </citation>
    <scope>NUCLEOTIDE SEQUENCE [LARGE SCALE GENOMIC DNA]</scope>
    <source>
        <strain evidence="4">DSM 44626</strain>
    </source>
</reference>
<evidence type="ECO:0000313" key="4">
    <source>
        <dbReference type="EMBL" id="CDO91242.1"/>
    </source>
</evidence>
<dbReference type="Gene3D" id="3.40.1620.10">
    <property type="entry name" value="YefM-like domain"/>
    <property type="match status" value="1"/>
</dbReference>
<evidence type="ECO:0000256" key="1">
    <source>
        <dbReference type="ARBA" id="ARBA00009981"/>
    </source>
</evidence>
<dbReference type="NCBIfam" id="TIGR01552">
    <property type="entry name" value="phd_fam"/>
    <property type="match status" value="1"/>
</dbReference>
<accession>A0A024K6Q1</accession>
<dbReference type="Proteomes" id="UP000193710">
    <property type="component" value="Unassembled WGS sequence"/>
</dbReference>
<dbReference type="PANTHER" id="PTHR35377">
    <property type="entry name" value="ANTITOXIN VAPB49-RELATED-RELATED"/>
    <property type="match status" value="1"/>
</dbReference>
<evidence type="ECO:0000313" key="5">
    <source>
        <dbReference type="EMBL" id="ORX03273.1"/>
    </source>
</evidence>
<dbReference type="HOGENOM" id="CLU_163140_2_0_11"/>
<dbReference type="InterPro" id="IPR036165">
    <property type="entry name" value="YefM-like_sf"/>
</dbReference>
<dbReference type="InterPro" id="IPR006442">
    <property type="entry name" value="Antitoxin_Phd/YefM"/>
</dbReference>
<comment type="function">
    <text evidence="2">Antitoxin component of a type II toxin-antitoxin (TA) system.</text>
</comment>
<dbReference type="OrthoDB" id="557859at2"/>
<proteinExistence type="inferred from homology"/>
<dbReference type="Pfam" id="PF02604">
    <property type="entry name" value="PhdYeFM_antitox"/>
    <property type="match status" value="1"/>
</dbReference>
<sequence length="83" mass="9192">MCYMKRVGVRELRQNASVLLRAVADGHTIEITHHGHPVAQLIPATNDAWSALIASKEVTPARLTPAQILDHPHRRYSPQSPPP</sequence>
<comment type="similarity">
    <text evidence="1 2">Belongs to the phD/YefM antitoxin family.</text>
</comment>
<dbReference type="PANTHER" id="PTHR35377:SF5">
    <property type="entry name" value="ANTITOXIN VAPB46"/>
    <property type="match status" value="1"/>
</dbReference>
<protein>
    <recommendedName>
        <fullName evidence="2">Antitoxin</fullName>
    </recommendedName>
</protein>
<dbReference type="InterPro" id="IPR051416">
    <property type="entry name" value="phD-YefM_TA_antitoxins"/>
</dbReference>